<sequence length="283" mass="32089">MTPTVNTTRELAAFLRDRRQRLNPQDLGLPARRQRRTPGLRREEVAELAGVSIDYIVRLEQGRGLHPSAEVLTALSRALRLTDDERGYLFALARQRAPSVGKPATAPTPALAQLVDDLSPRPAMVVNHRFDVLAWNTEMATLVIDFASLPERHRNSMWLCLLEPSMRDFYVERERTIREGIADLRAAWAGHPDDQVLADLIAEFTEHSAEFQAAWARHDVRVQGRGRKQLFHRTVGRVVVDYEVLLPLREPDQRVIIYRAADEVSQRALDRLVAEPEAAAVSE</sequence>
<dbReference type="SMART" id="SM00530">
    <property type="entry name" value="HTH_XRE"/>
    <property type="match status" value="1"/>
</dbReference>
<evidence type="ECO:0000259" key="1">
    <source>
        <dbReference type="PROSITE" id="PS50943"/>
    </source>
</evidence>
<dbReference type="Pfam" id="PF17765">
    <property type="entry name" value="MLTR_LBD"/>
    <property type="match status" value="1"/>
</dbReference>
<dbReference type="InterPro" id="IPR001387">
    <property type="entry name" value="Cro/C1-type_HTH"/>
</dbReference>
<dbReference type="PROSITE" id="PS50943">
    <property type="entry name" value="HTH_CROC1"/>
    <property type="match status" value="1"/>
</dbReference>
<dbReference type="CDD" id="cd00093">
    <property type="entry name" value="HTH_XRE"/>
    <property type="match status" value="1"/>
</dbReference>
<dbReference type="RefSeq" id="WP_345499653.1">
    <property type="nucleotide sequence ID" value="NZ_BAABJM010000009.1"/>
</dbReference>
<gene>
    <name evidence="2" type="ORF">GCM10023318_59230</name>
</gene>
<dbReference type="PANTHER" id="PTHR35010:SF2">
    <property type="entry name" value="BLL4672 PROTEIN"/>
    <property type="match status" value="1"/>
</dbReference>
<accession>A0ABP9L3L0</accession>
<protein>
    <submittedName>
        <fullName evidence="2">Helix-turn-helix transcriptional regulator</fullName>
    </submittedName>
</protein>
<dbReference type="InterPro" id="IPR010982">
    <property type="entry name" value="Lambda_DNA-bd_dom_sf"/>
</dbReference>
<comment type="caution">
    <text evidence="2">The sequence shown here is derived from an EMBL/GenBank/DDBJ whole genome shotgun (WGS) entry which is preliminary data.</text>
</comment>
<keyword evidence="3" id="KW-1185">Reference proteome</keyword>
<evidence type="ECO:0000313" key="3">
    <source>
        <dbReference type="Proteomes" id="UP001500603"/>
    </source>
</evidence>
<name>A0ABP9L3L0_9NOCA</name>
<dbReference type="Proteomes" id="UP001500603">
    <property type="component" value="Unassembled WGS sequence"/>
</dbReference>
<dbReference type="Gene3D" id="1.10.260.40">
    <property type="entry name" value="lambda repressor-like DNA-binding domains"/>
    <property type="match status" value="1"/>
</dbReference>
<proteinExistence type="predicted"/>
<organism evidence="2 3">
    <name type="scientific">Nocardia callitridis</name>
    <dbReference type="NCBI Taxonomy" id="648753"/>
    <lineage>
        <taxon>Bacteria</taxon>
        <taxon>Bacillati</taxon>
        <taxon>Actinomycetota</taxon>
        <taxon>Actinomycetes</taxon>
        <taxon>Mycobacteriales</taxon>
        <taxon>Nocardiaceae</taxon>
        <taxon>Nocardia</taxon>
    </lineage>
</organism>
<dbReference type="PANTHER" id="PTHR35010">
    <property type="entry name" value="BLL4672 PROTEIN-RELATED"/>
    <property type="match status" value="1"/>
</dbReference>
<feature type="domain" description="HTH cro/C1-type" evidence="1">
    <location>
        <begin position="31"/>
        <end position="86"/>
    </location>
</feature>
<dbReference type="SUPFAM" id="SSF47413">
    <property type="entry name" value="lambda repressor-like DNA-binding domains"/>
    <property type="match status" value="1"/>
</dbReference>
<reference evidence="3" key="1">
    <citation type="journal article" date="2019" name="Int. J. Syst. Evol. Microbiol.">
        <title>The Global Catalogue of Microorganisms (GCM) 10K type strain sequencing project: providing services to taxonomists for standard genome sequencing and annotation.</title>
        <authorList>
            <consortium name="The Broad Institute Genomics Platform"/>
            <consortium name="The Broad Institute Genome Sequencing Center for Infectious Disease"/>
            <person name="Wu L."/>
            <person name="Ma J."/>
        </authorList>
    </citation>
    <scope>NUCLEOTIDE SEQUENCE [LARGE SCALE GENOMIC DNA]</scope>
    <source>
        <strain evidence="3">JCM 18298</strain>
    </source>
</reference>
<dbReference type="Pfam" id="PF13560">
    <property type="entry name" value="HTH_31"/>
    <property type="match status" value="1"/>
</dbReference>
<dbReference type="Gene3D" id="3.30.450.180">
    <property type="match status" value="1"/>
</dbReference>
<evidence type="ECO:0000313" key="2">
    <source>
        <dbReference type="EMBL" id="GAA5068668.1"/>
    </source>
</evidence>
<dbReference type="EMBL" id="BAABJM010000009">
    <property type="protein sequence ID" value="GAA5068668.1"/>
    <property type="molecule type" value="Genomic_DNA"/>
</dbReference>
<dbReference type="InterPro" id="IPR041413">
    <property type="entry name" value="MLTR_LBD"/>
</dbReference>